<comment type="similarity">
    <text evidence="8">Belongs to the NhaC Na(+)/H(+) (TC 2.A.35) antiporter family.</text>
</comment>
<feature type="transmembrane region" description="Helical" evidence="9">
    <location>
        <begin position="12"/>
        <end position="32"/>
    </location>
</feature>
<feature type="transmembrane region" description="Helical" evidence="9">
    <location>
        <begin position="200"/>
        <end position="221"/>
    </location>
</feature>
<dbReference type="Proteomes" id="UP000284841">
    <property type="component" value="Unassembled WGS sequence"/>
</dbReference>
<evidence type="ECO:0000256" key="5">
    <source>
        <dbReference type="ARBA" id="ARBA00022692"/>
    </source>
</evidence>
<keyword evidence="4" id="KW-1003">Cell membrane</keyword>
<feature type="transmembrane region" description="Helical" evidence="9">
    <location>
        <begin position="233"/>
        <end position="254"/>
    </location>
</feature>
<evidence type="ECO:0000256" key="2">
    <source>
        <dbReference type="ARBA" id="ARBA00022448"/>
    </source>
</evidence>
<dbReference type="InterPro" id="IPR018461">
    <property type="entry name" value="Na/H_Antiport_NhaC-like_C"/>
</dbReference>
<evidence type="ECO:0000256" key="3">
    <source>
        <dbReference type="ARBA" id="ARBA00022449"/>
    </source>
</evidence>
<dbReference type="PANTHER" id="PTHR33451">
    <property type="entry name" value="MALATE-2H(+)/NA(+)-LACTATE ANTIPORTER"/>
    <property type="match status" value="1"/>
</dbReference>
<evidence type="ECO:0000256" key="9">
    <source>
        <dbReference type="SAM" id="Phobius"/>
    </source>
</evidence>
<comment type="subcellular location">
    <subcellularLocation>
        <location evidence="1">Cell membrane</location>
        <topology evidence="1">Multi-pass membrane protein</topology>
    </subcellularLocation>
</comment>
<gene>
    <name evidence="11" type="primary">nhaC</name>
    <name evidence="11" type="ORF">DW099_11090</name>
</gene>
<organism evidence="11 12">
    <name type="scientific">Emergencia timonensis</name>
    <dbReference type="NCBI Taxonomy" id="1776384"/>
    <lineage>
        <taxon>Bacteria</taxon>
        <taxon>Bacillati</taxon>
        <taxon>Bacillota</taxon>
        <taxon>Clostridia</taxon>
        <taxon>Peptostreptococcales</taxon>
        <taxon>Anaerovoracaceae</taxon>
        <taxon>Emergencia</taxon>
    </lineage>
</organism>
<dbReference type="NCBIfam" id="TIGR00931">
    <property type="entry name" value="antiport_nhaC"/>
    <property type="match status" value="1"/>
</dbReference>
<keyword evidence="12" id="KW-1185">Reference proteome</keyword>
<dbReference type="GO" id="GO:0015297">
    <property type="term" value="F:antiporter activity"/>
    <property type="evidence" value="ECO:0007669"/>
    <property type="project" value="UniProtKB-KW"/>
</dbReference>
<feature type="transmembrane region" description="Helical" evidence="9">
    <location>
        <begin position="68"/>
        <end position="91"/>
    </location>
</feature>
<evidence type="ECO:0000259" key="10">
    <source>
        <dbReference type="Pfam" id="PF03553"/>
    </source>
</evidence>
<dbReference type="PANTHER" id="PTHR33451:SF3">
    <property type="entry name" value="MALATE-2H(+)_NA(+)-LACTATE ANTIPORTER"/>
    <property type="match status" value="1"/>
</dbReference>
<feature type="transmembrane region" description="Helical" evidence="9">
    <location>
        <begin position="315"/>
        <end position="342"/>
    </location>
</feature>
<dbReference type="OrthoDB" id="9762978at2"/>
<protein>
    <submittedName>
        <fullName evidence="11">Na+/H+ antiporter NhaC</fullName>
    </submittedName>
</protein>
<reference evidence="11 12" key="1">
    <citation type="submission" date="2018-08" db="EMBL/GenBank/DDBJ databases">
        <title>A genome reference for cultivated species of the human gut microbiota.</title>
        <authorList>
            <person name="Zou Y."/>
            <person name="Xue W."/>
            <person name="Luo G."/>
        </authorList>
    </citation>
    <scope>NUCLEOTIDE SEQUENCE [LARGE SCALE GENOMIC DNA]</scope>
    <source>
        <strain evidence="11 12">AM07-24</strain>
    </source>
</reference>
<dbReference type="GO" id="GO:0005886">
    <property type="term" value="C:plasma membrane"/>
    <property type="evidence" value="ECO:0007669"/>
    <property type="project" value="UniProtKB-SubCell"/>
</dbReference>
<evidence type="ECO:0000313" key="11">
    <source>
        <dbReference type="EMBL" id="RHJ87239.1"/>
    </source>
</evidence>
<sequence length="466" mass="49177">MDKKKIKAPSFIQALVILLVVVAILMLSVTLLDVSIQIALLFSIIIASCFAIFLGYKWDDVQKMMMDGVMSMLIATFILMLIGAVIATWIASGTIPYIIYLGLKLISPKFFLLCACLAAAFMSMACGSSWSSAGTVGIAFMGIGAGLGINPAMTAGAIVSGAYFGDKQSPFSDTTNLASAMAGTTLFEHMSSMLWTTTPALVISLILYTVLGFTSASGGAVDTTTADLYIDNLSAHFNLSPVCLIPVVVLIVVIVKKAPAIPGLVVSALLGAVMAVIFQGSNPIDVANLMYDGFTIDTGVEQIDSLLNRGGISSMLWTVALYFMACILGNILDVTGILRTVLSKIAAITKRASTLITSTLVSSFVMCGLTGSLESSMLITSKLFGPAYDDLNIDRKVLSRSLEDTGTMCAALIPWNSNGIFMATTLGVATVQYIPYAFLGLITPVVAIAFAFLGIGVFYKKDKKAA</sequence>
<comment type="caution">
    <text evidence="11">The sequence shown here is derived from an EMBL/GenBank/DDBJ whole genome shotgun (WGS) entry which is preliminary data.</text>
</comment>
<dbReference type="Pfam" id="PF03553">
    <property type="entry name" value="Na_H_antiporter"/>
    <property type="match status" value="1"/>
</dbReference>
<dbReference type="InterPro" id="IPR004770">
    <property type="entry name" value="Na/H_antiport_NhaC"/>
</dbReference>
<keyword evidence="5 9" id="KW-0812">Transmembrane</keyword>
<keyword evidence="2" id="KW-0813">Transport</keyword>
<dbReference type="RefSeq" id="WP_067533970.1">
    <property type="nucleotide sequence ID" value="NZ_AP025567.1"/>
</dbReference>
<name>A0A415E0S9_9FIRM</name>
<accession>A0A415E0S9</accession>
<evidence type="ECO:0000313" key="12">
    <source>
        <dbReference type="Proteomes" id="UP000284841"/>
    </source>
</evidence>
<evidence type="ECO:0000256" key="8">
    <source>
        <dbReference type="ARBA" id="ARBA00038435"/>
    </source>
</evidence>
<keyword evidence="7 9" id="KW-0472">Membrane</keyword>
<dbReference type="EMBL" id="QRMS01000003">
    <property type="protein sequence ID" value="RHJ87239.1"/>
    <property type="molecule type" value="Genomic_DNA"/>
</dbReference>
<keyword evidence="3" id="KW-0050">Antiport</keyword>
<dbReference type="GeneID" id="83003108"/>
<dbReference type="InterPro" id="IPR052180">
    <property type="entry name" value="NhaC_Na-H+_Antiporter"/>
</dbReference>
<feature type="domain" description="Na+/H+ antiporter NhaC-like C-terminal" evidence="10">
    <location>
        <begin position="161"/>
        <end position="455"/>
    </location>
</feature>
<keyword evidence="6 9" id="KW-1133">Transmembrane helix</keyword>
<evidence type="ECO:0000256" key="6">
    <source>
        <dbReference type="ARBA" id="ARBA00022989"/>
    </source>
</evidence>
<evidence type="ECO:0000256" key="1">
    <source>
        <dbReference type="ARBA" id="ARBA00004651"/>
    </source>
</evidence>
<feature type="transmembrane region" description="Helical" evidence="9">
    <location>
        <begin position="354"/>
        <end position="373"/>
    </location>
</feature>
<feature type="transmembrane region" description="Helical" evidence="9">
    <location>
        <begin position="38"/>
        <end position="56"/>
    </location>
</feature>
<feature type="transmembrane region" description="Helical" evidence="9">
    <location>
        <begin position="433"/>
        <end position="459"/>
    </location>
</feature>
<dbReference type="AlphaFoldDB" id="A0A415E0S9"/>
<evidence type="ECO:0000256" key="4">
    <source>
        <dbReference type="ARBA" id="ARBA00022475"/>
    </source>
</evidence>
<feature type="transmembrane region" description="Helical" evidence="9">
    <location>
        <begin position="97"/>
        <end position="121"/>
    </location>
</feature>
<feature type="transmembrane region" description="Helical" evidence="9">
    <location>
        <begin position="261"/>
        <end position="281"/>
    </location>
</feature>
<evidence type="ECO:0000256" key="7">
    <source>
        <dbReference type="ARBA" id="ARBA00023136"/>
    </source>
</evidence>
<proteinExistence type="inferred from homology"/>